<reference evidence="3" key="1">
    <citation type="journal article" date="2014" name="Genome Announc.">
        <title>Genome Sequence of Arthrobacter siccitolerans 4J27, a Xeroprotectant-Producing Desiccation-Tolerant Microorganism.</title>
        <authorList>
            <person name="Manzanera M."/>
            <person name="Santa-Cruz-Calvo L."/>
            <person name="Vilchez J.I."/>
            <person name="Garcia-Fontana C."/>
            <person name="Silva-Castro G.A."/>
            <person name="Calvo C."/>
            <person name="Gonzalez-Lopez J."/>
        </authorList>
    </citation>
    <scope>NUCLEOTIDE SEQUENCE [LARGE SCALE GENOMIC DNA]</scope>
    <source>
        <strain evidence="3">4J27</strain>
    </source>
</reference>
<accession>A0A024H2H7</accession>
<evidence type="ECO:0000259" key="1">
    <source>
        <dbReference type="PROSITE" id="PS50994"/>
    </source>
</evidence>
<dbReference type="InterPro" id="IPR012337">
    <property type="entry name" value="RNaseH-like_sf"/>
</dbReference>
<feature type="domain" description="Integrase catalytic" evidence="1">
    <location>
        <begin position="1"/>
        <end position="93"/>
    </location>
</feature>
<proteinExistence type="predicted"/>
<dbReference type="PANTHER" id="PTHR47515">
    <property type="entry name" value="LOW CALCIUM RESPONSE LOCUS PROTEIN T"/>
    <property type="match status" value="1"/>
</dbReference>
<protein>
    <submittedName>
        <fullName evidence="2">Putative transposase</fullName>
    </submittedName>
</protein>
<organism evidence="2 3">
    <name type="scientific">Pseudarthrobacter siccitolerans</name>
    <dbReference type="NCBI Taxonomy" id="861266"/>
    <lineage>
        <taxon>Bacteria</taxon>
        <taxon>Bacillati</taxon>
        <taxon>Actinomycetota</taxon>
        <taxon>Actinomycetes</taxon>
        <taxon>Micrococcales</taxon>
        <taxon>Micrococcaceae</taxon>
        <taxon>Pseudarthrobacter</taxon>
    </lineage>
</organism>
<evidence type="ECO:0000313" key="2">
    <source>
        <dbReference type="EMBL" id="CCQ46223.1"/>
    </source>
</evidence>
<dbReference type="InterPro" id="IPR036397">
    <property type="entry name" value="RNaseH_sf"/>
</dbReference>
<dbReference type="GO" id="GO:0003676">
    <property type="term" value="F:nucleic acid binding"/>
    <property type="evidence" value="ECO:0007669"/>
    <property type="project" value="InterPro"/>
</dbReference>
<dbReference type="PROSITE" id="PS50994">
    <property type="entry name" value="INTEGRASE"/>
    <property type="match status" value="1"/>
</dbReference>
<dbReference type="PANTHER" id="PTHR47515:SF2">
    <property type="entry name" value="INTEGRASE CORE DOMAIN PROTEIN"/>
    <property type="match status" value="1"/>
</dbReference>
<evidence type="ECO:0000313" key="3">
    <source>
        <dbReference type="Proteomes" id="UP000035722"/>
    </source>
</evidence>
<name>A0A024H2H7_9MICC</name>
<dbReference type="SUPFAM" id="SSF53098">
    <property type="entry name" value="Ribonuclease H-like"/>
    <property type="match status" value="1"/>
</dbReference>
<dbReference type="AlphaFoldDB" id="A0A024H2H7"/>
<gene>
    <name evidence="2" type="ORF">ARTSIC4J27_2183</name>
</gene>
<sequence length="97" mass="11365">MTDNGNCYRSRAFTEALGPDIKHKRTRPYRPQTNGKVERFNRTMLEEWAYTRPYRSEAERVAAFPDWLHAYNHHRAHTALKGQTPASRVTNLSGQYI</sequence>
<dbReference type="Proteomes" id="UP000035722">
    <property type="component" value="Unassembled WGS sequence"/>
</dbReference>
<comment type="caution">
    <text evidence="2">The sequence shown here is derived from an EMBL/GenBank/DDBJ whole genome shotgun (WGS) entry which is preliminary data.</text>
</comment>
<keyword evidence="3" id="KW-1185">Reference proteome</keyword>
<dbReference type="Gene3D" id="3.30.420.10">
    <property type="entry name" value="Ribonuclease H-like superfamily/Ribonuclease H"/>
    <property type="match status" value="1"/>
</dbReference>
<dbReference type="InterPro" id="IPR001584">
    <property type="entry name" value="Integrase_cat-core"/>
</dbReference>
<dbReference type="EMBL" id="CAQI01000042">
    <property type="protein sequence ID" value="CCQ46223.1"/>
    <property type="molecule type" value="Genomic_DNA"/>
</dbReference>
<dbReference type="Pfam" id="PF13683">
    <property type="entry name" value="rve_3"/>
    <property type="match status" value="1"/>
</dbReference>
<dbReference type="GO" id="GO:0015074">
    <property type="term" value="P:DNA integration"/>
    <property type="evidence" value="ECO:0007669"/>
    <property type="project" value="InterPro"/>
</dbReference>